<organism evidence="1 2">
    <name type="scientific">Drosophila kikkawai</name>
    <name type="common">Fruit fly</name>
    <dbReference type="NCBI Taxonomy" id="30033"/>
    <lineage>
        <taxon>Eukaryota</taxon>
        <taxon>Metazoa</taxon>
        <taxon>Ecdysozoa</taxon>
        <taxon>Arthropoda</taxon>
        <taxon>Hexapoda</taxon>
        <taxon>Insecta</taxon>
        <taxon>Pterygota</taxon>
        <taxon>Neoptera</taxon>
        <taxon>Endopterygota</taxon>
        <taxon>Diptera</taxon>
        <taxon>Brachycera</taxon>
        <taxon>Muscomorpha</taxon>
        <taxon>Ephydroidea</taxon>
        <taxon>Drosophilidae</taxon>
        <taxon>Drosophila</taxon>
        <taxon>Sophophora</taxon>
    </lineage>
</organism>
<accession>A0A6P4IMF0</accession>
<dbReference type="GeneID" id="108080071"/>
<keyword evidence="1" id="KW-1185">Reference proteome</keyword>
<proteinExistence type="predicted"/>
<dbReference type="Proteomes" id="UP001652661">
    <property type="component" value="Chromosome X"/>
</dbReference>
<evidence type="ECO:0000313" key="2">
    <source>
        <dbReference type="RefSeq" id="XP_017030142.1"/>
    </source>
</evidence>
<dbReference type="RefSeq" id="XP_017030142.1">
    <property type="nucleotide sequence ID" value="XM_017174653.3"/>
</dbReference>
<evidence type="ECO:0000313" key="1">
    <source>
        <dbReference type="Proteomes" id="UP001652661"/>
    </source>
</evidence>
<name>A0A6P4IMF0_DROKI</name>
<dbReference type="AlphaFoldDB" id="A0A6P4IMF0"/>
<reference evidence="2" key="1">
    <citation type="submission" date="2025-08" db="UniProtKB">
        <authorList>
            <consortium name="RefSeq"/>
        </authorList>
    </citation>
    <scope>IDENTIFICATION</scope>
    <source>
        <strain evidence="2">14028-0561.14</strain>
        <tissue evidence="2">Whole fly</tissue>
    </source>
</reference>
<gene>
    <name evidence="2" type="primary">LOC108080071</name>
</gene>
<sequence>MLRLVKRNFIAQAQQMTRALVCDSHSLWAKHSIAPPGQNLAESVTKRETFLVDLCDRFPKSLPELPKPKPRKFHNLLIQRKLVDASRLQFVQERYQQFLDEVKERQQSAKPFITRESLHSGRWKII</sequence>
<protein>
    <submittedName>
        <fullName evidence="2">Uncharacterized protein</fullName>
    </submittedName>
</protein>